<gene>
    <name evidence="2" type="ORF">Cabys_3300</name>
    <name evidence="3" type="ORF">Calab_0481</name>
</gene>
<evidence type="ECO:0000313" key="5">
    <source>
        <dbReference type="Proteomes" id="UP000183868"/>
    </source>
</evidence>
<protein>
    <recommendedName>
        <fullName evidence="1">DUF985 domain-containing protein</fullName>
    </recommendedName>
</protein>
<dbReference type="Proteomes" id="UP000183868">
    <property type="component" value="Chromosome"/>
</dbReference>
<dbReference type="InterPro" id="IPR039935">
    <property type="entry name" value="YML079W-like"/>
</dbReference>
<name>H1XR32_CALAY</name>
<dbReference type="PaxDb" id="880073-Calab_0481"/>
<dbReference type="PANTHER" id="PTHR33387:SF3">
    <property type="entry name" value="DUF985 DOMAIN-CONTAINING PROTEIN"/>
    <property type="match status" value="1"/>
</dbReference>
<dbReference type="Gene3D" id="2.60.120.10">
    <property type="entry name" value="Jelly Rolls"/>
    <property type="match status" value="1"/>
</dbReference>
<dbReference type="InterPro" id="IPR014710">
    <property type="entry name" value="RmlC-like_jellyroll"/>
</dbReference>
<keyword evidence="4" id="KW-1185">Reference proteome</keyword>
<reference evidence="3 4" key="1">
    <citation type="submission" date="2011-09" db="EMBL/GenBank/DDBJ databases">
        <title>The permanent draft genome of Caldithrix abyssi DSM 13497.</title>
        <authorList>
            <consortium name="US DOE Joint Genome Institute (JGI-PGF)"/>
            <person name="Lucas S."/>
            <person name="Han J."/>
            <person name="Lapidus A."/>
            <person name="Bruce D."/>
            <person name="Goodwin L."/>
            <person name="Pitluck S."/>
            <person name="Peters L."/>
            <person name="Kyrpides N."/>
            <person name="Mavromatis K."/>
            <person name="Ivanova N."/>
            <person name="Mikhailova N."/>
            <person name="Chertkov O."/>
            <person name="Detter J.C."/>
            <person name="Tapia R."/>
            <person name="Han C."/>
            <person name="Land M."/>
            <person name="Hauser L."/>
            <person name="Markowitz V."/>
            <person name="Cheng J.-F."/>
            <person name="Hugenholtz P."/>
            <person name="Woyke T."/>
            <person name="Wu D."/>
            <person name="Spring S."/>
            <person name="Brambilla E."/>
            <person name="Klenk H.-P."/>
            <person name="Eisen J.A."/>
        </authorList>
    </citation>
    <scope>NUCLEOTIDE SEQUENCE [LARGE SCALE GENOMIC DNA]</scope>
    <source>
        <strain evidence="3 4">DSM 13497</strain>
    </source>
</reference>
<dbReference type="InterPro" id="IPR011051">
    <property type="entry name" value="RmlC_Cupin_sf"/>
</dbReference>
<organism evidence="3 4">
    <name type="scientific">Caldithrix abyssi DSM 13497</name>
    <dbReference type="NCBI Taxonomy" id="880073"/>
    <lineage>
        <taxon>Bacteria</taxon>
        <taxon>Pseudomonadati</taxon>
        <taxon>Calditrichota</taxon>
        <taxon>Calditrichia</taxon>
        <taxon>Calditrichales</taxon>
        <taxon>Calditrichaceae</taxon>
        <taxon>Caldithrix</taxon>
    </lineage>
</organism>
<dbReference type="Pfam" id="PF06172">
    <property type="entry name" value="Cupin_5"/>
    <property type="match status" value="1"/>
</dbReference>
<accession>H1XR32</accession>
<dbReference type="RefSeq" id="WP_006927053.1">
    <property type="nucleotide sequence ID" value="NZ_CM001402.1"/>
</dbReference>
<evidence type="ECO:0000313" key="4">
    <source>
        <dbReference type="Proteomes" id="UP000004671"/>
    </source>
</evidence>
<dbReference type="KEGG" id="caby:Cabys_3300"/>
<dbReference type="PANTHER" id="PTHR33387">
    <property type="entry name" value="RMLC-LIKE JELLY ROLL FOLD PROTEIN"/>
    <property type="match status" value="1"/>
</dbReference>
<dbReference type="InterPro" id="IPR009327">
    <property type="entry name" value="Cupin_DUF985"/>
</dbReference>
<evidence type="ECO:0000313" key="3">
    <source>
        <dbReference type="EMBL" id="EHO40126.1"/>
    </source>
</evidence>
<dbReference type="Proteomes" id="UP000004671">
    <property type="component" value="Chromosome"/>
</dbReference>
<feature type="domain" description="DUF985" evidence="1">
    <location>
        <begin position="7"/>
        <end position="150"/>
    </location>
</feature>
<dbReference type="EMBL" id="CM001402">
    <property type="protein sequence ID" value="EHO40126.1"/>
    <property type="molecule type" value="Genomic_DNA"/>
</dbReference>
<sequence>MKSKTFWINRLNLIPHPEGGFYSEVYRSDEFIPLSALNKRYSKAHRMGTSIYFLLPGDSFSAFHRLKSDELWHFYTGQTVVLYLLYPDGQLEKKLLGPDIEKGEQFQLLIPHGVWFAAQVLNGVASDAFSYALVGCTVAPGFEFEDFELARRDDLLSQFPEHEDIILRFTRK</sequence>
<dbReference type="OrthoDB" id="9798288at2"/>
<reference evidence="2 5" key="2">
    <citation type="submission" date="2016-11" db="EMBL/GenBank/DDBJ databases">
        <title>Genomic analysis of Caldithrix abyssi and proposal of a novel bacterial phylum Caldithrichaeota.</title>
        <authorList>
            <person name="Kublanov I."/>
            <person name="Sigalova O."/>
            <person name="Gavrilov S."/>
            <person name="Lebedinsky A."/>
            <person name="Ivanova N."/>
            <person name="Daum C."/>
            <person name="Reddy T."/>
            <person name="Klenk H.P."/>
            <person name="Goker M."/>
            <person name="Reva O."/>
            <person name="Miroshnichenko M."/>
            <person name="Kyprides N."/>
            <person name="Woyke T."/>
            <person name="Gelfand M."/>
        </authorList>
    </citation>
    <scope>NUCLEOTIDE SEQUENCE [LARGE SCALE GENOMIC DNA]</scope>
    <source>
        <strain evidence="2 5">LF13</strain>
    </source>
</reference>
<proteinExistence type="predicted"/>
<dbReference type="AlphaFoldDB" id="H1XR32"/>
<dbReference type="CDD" id="cd06121">
    <property type="entry name" value="cupin_YML079wp"/>
    <property type="match status" value="1"/>
</dbReference>
<evidence type="ECO:0000313" key="2">
    <source>
        <dbReference type="EMBL" id="APF20048.1"/>
    </source>
</evidence>
<dbReference type="eggNOG" id="COG3542">
    <property type="taxonomic scope" value="Bacteria"/>
</dbReference>
<dbReference type="HOGENOM" id="CLU_088365_0_1_0"/>
<dbReference type="SUPFAM" id="SSF51182">
    <property type="entry name" value="RmlC-like cupins"/>
    <property type="match status" value="1"/>
</dbReference>
<evidence type="ECO:0000259" key="1">
    <source>
        <dbReference type="Pfam" id="PF06172"/>
    </source>
</evidence>
<dbReference type="EMBL" id="CP018099">
    <property type="protein sequence ID" value="APF20048.1"/>
    <property type="molecule type" value="Genomic_DNA"/>
</dbReference>